<protein>
    <submittedName>
        <fullName evidence="2">Uncharacterized protein</fullName>
    </submittedName>
</protein>
<feature type="chain" id="PRO_5043351712" evidence="1">
    <location>
        <begin position="23"/>
        <end position="55"/>
    </location>
</feature>
<evidence type="ECO:0000256" key="1">
    <source>
        <dbReference type="SAM" id="SignalP"/>
    </source>
</evidence>
<dbReference type="EMBL" id="JADYXP020000023">
    <property type="protein sequence ID" value="KAL0102213.1"/>
    <property type="molecule type" value="Genomic_DNA"/>
</dbReference>
<comment type="caution">
    <text evidence="2">The sequence shown here is derived from an EMBL/GenBank/DDBJ whole genome shotgun (WGS) entry which is preliminary data.</text>
</comment>
<dbReference type="AlphaFoldDB" id="A0AAW2EFQ9"/>
<proteinExistence type="predicted"/>
<accession>A0AAW2EFQ9</accession>
<sequence>MFTRLLLSFFFFSFEIIIYIERSSQPFTFTVVSTLGRTRAPANLAEKSRTARWTR</sequence>
<keyword evidence="3" id="KW-1185">Reference proteome</keyword>
<reference evidence="2 3" key="1">
    <citation type="submission" date="2023-03" db="EMBL/GenBank/DDBJ databases">
        <title>High recombination rates correlate with genetic variation in Cardiocondyla obscurior ants.</title>
        <authorList>
            <person name="Errbii M."/>
        </authorList>
    </citation>
    <scope>NUCLEOTIDE SEQUENCE [LARGE SCALE GENOMIC DNA]</scope>
    <source>
        <strain evidence="2">Alpha-2009</strain>
        <tissue evidence="2">Whole body</tissue>
    </source>
</reference>
<organism evidence="2 3">
    <name type="scientific">Cardiocondyla obscurior</name>
    <dbReference type="NCBI Taxonomy" id="286306"/>
    <lineage>
        <taxon>Eukaryota</taxon>
        <taxon>Metazoa</taxon>
        <taxon>Ecdysozoa</taxon>
        <taxon>Arthropoda</taxon>
        <taxon>Hexapoda</taxon>
        <taxon>Insecta</taxon>
        <taxon>Pterygota</taxon>
        <taxon>Neoptera</taxon>
        <taxon>Endopterygota</taxon>
        <taxon>Hymenoptera</taxon>
        <taxon>Apocrita</taxon>
        <taxon>Aculeata</taxon>
        <taxon>Formicoidea</taxon>
        <taxon>Formicidae</taxon>
        <taxon>Myrmicinae</taxon>
        <taxon>Cardiocondyla</taxon>
    </lineage>
</organism>
<dbReference type="Proteomes" id="UP001430953">
    <property type="component" value="Unassembled WGS sequence"/>
</dbReference>
<gene>
    <name evidence="2" type="ORF">PUN28_018630</name>
</gene>
<evidence type="ECO:0000313" key="2">
    <source>
        <dbReference type="EMBL" id="KAL0102213.1"/>
    </source>
</evidence>
<keyword evidence="1" id="KW-0732">Signal</keyword>
<evidence type="ECO:0000313" key="3">
    <source>
        <dbReference type="Proteomes" id="UP001430953"/>
    </source>
</evidence>
<feature type="signal peptide" evidence="1">
    <location>
        <begin position="1"/>
        <end position="22"/>
    </location>
</feature>
<name>A0AAW2EFQ9_9HYME</name>